<feature type="region of interest" description="Disordered" evidence="1">
    <location>
        <begin position="1"/>
        <end position="20"/>
    </location>
</feature>
<dbReference type="Proteomes" id="UP000006727">
    <property type="component" value="Chromosome 20"/>
</dbReference>
<dbReference type="AlphaFoldDB" id="A0A2K1IW64"/>
<organism evidence="2">
    <name type="scientific">Physcomitrium patens</name>
    <name type="common">Spreading-leaved earth moss</name>
    <name type="synonym">Physcomitrella patens</name>
    <dbReference type="NCBI Taxonomy" id="3218"/>
    <lineage>
        <taxon>Eukaryota</taxon>
        <taxon>Viridiplantae</taxon>
        <taxon>Streptophyta</taxon>
        <taxon>Embryophyta</taxon>
        <taxon>Bryophyta</taxon>
        <taxon>Bryophytina</taxon>
        <taxon>Bryopsida</taxon>
        <taxon>Funariidae</taxon>
        <taxon>Funariales</taxon>
        <taxon>Funariaceae</taxon>
        <taxon>Physcomitrium</taxon>
    </lineage>
</organism>
<gene>
    <name evidence="2" type="ORF">PHYPA_025461</name>
</gene>
<dbReference type="EMBL" id="ABEU02000020">
    <property type="protein sequence ID" value="PNR33517.1"/>
    <property type="molecule type" value="Genomic_DNA"/>
</dbReference>
<dbReference type="InParanoid" id="A0A2K1IW64"/>
<evidence type="ECO:0000313" key="3">
    <source>
        <dbReference type="EnsemblPlants" id="PAC:32947491.CDS.1"/>
    </source>
</evidence>
<reference evidence="3" key="3">
    <citation type="submission" date="2020-12" db="UniProtKB">
        <authorList>
            <consortium name="EnsemblPlants"/>
        </authorList>
    </citation>
    <scope>IDENTIFICATION</scope>
</reference>
<reference evidence="2 4" key="1">
    <citation type="journal article" date="2008" name="Science">
        <title>The Physcomitrella genome reveals evolutionary insights into the conquest of land by plants.</title>
        <authorList>
            <person name="Rensing S."/>
            <person name="Lang D."/>
            <person name="Zimmer A."/>
            <person name="Terry A."/>
            <person name="Salamov A."/>
            <person name="Shapiro H."/>
            <person name="Nishiyama T."/>
            <person name="Perroud P.-F."/>
            <person name="Lindquist E."/>
            <person name="Kamisugi Y."/>
            <person name="Tanahashi T."/>
            <person name="Sakakibara K."/>
            <person name="Fujita T."/>
            <person name="Oishi K."/>
            <person name="Shin-I T."/>
            <person name="Kuroki Y."/>
            <person name="Toyoda A."/>
            <person name="Suzuki Y."/>
            <person name="Hashimoto A."/>
            <person name="Yamaguchi K."/>
            <person name="Sugano A."/>
            <person name="Kohara Y."/>
            <person name="Fujiyama A."/>
            <person name="Anterola A."/>
            <person name="Aoki S."/>
            <person name="Ashton N."/>
            <person name="Barbazuk W.B."/>
            <person name="Barker E."/>
            <person name="Bennetzen J."/>
            <person name="Bezanilla M."/>
            <person name="Blankenship R."/>
            <person name="Cho S.H."/>
            <person name="Dutcher S."/>
            <person name="Estelle M."/>
            <person name="Fawcett J.A."/>
            <person name="Gundlach H."/>
            <person name="Hanada K."/>
            <person name="Heyl A."/>
            <person name="Hicks K.A."/>
            <person name="Hugh J."/>
            <person name="Lohr M."/>
            <person name="Mayer K."/>
            <person name="Melkozernov A."/>
            <person name="Murata T."/>
            <person name="Nelson D."/>
            <person name="Pils B."/>
            <person name="Prigge M."/>
            <person name="Reiss B."/>
            <person name="Renner T."/>
            <person name="Rombauts S."/>
            <person name="Rushton P."/>
            <person name="Sanderfoot A."/>
            <person name="Schween G."/>
            <person name="Shiu S.-H."/>
            <person name="Stueber K."/>
            <person name="Theodoulou F.L."/>
            <person name="Tu H."/>
            <person name="Van de Peer Y."/>
            <person name="Verrier P.J."/>
            <person name="Waters E."/>
            <person name="Wood A."/>
            <person name="Yang L."/>
            <person name="Cove D."/>
            <person name="Cuming A."/>
            <person name="Hasebe M."/>
            <person name="Lucas S."/>
            <person name="Mishler D.B."/>
            <person name="Reski R."/>
            <person name="Grigoriev I."/>
            <person name="Quatrano R.S."/>
            <person name="Boore J.L."/>
        </authorList>
    </citation>
    <scope>NUCLEOTIDE SEQUENCE [LARGE SCALE GENOMIC DNA]</scope>
    <source>
        <strain evidence="3 4">cv. Gransden 2004</strain>
    </source>
</reference>
<dbReference type="EnsemblPlants" id="Pp3c20_22650V3.1">
    <property type="protein sequence ID" value="PAC:32947491.CDS.1"/>
    <property type="gene ID" value="Pp3c20_22650"/>
</dbReference>
<evidence type="ECO:0000256" key="1">
    <source>
        <dbReference type="SAM" id="MobiDB-lite"/>
    </source>
</evidence>
<evidence type="ECO:0000313" key="2">
    <source>
        <dbReference type="EMBL" id="PNR33517.1"/>
    </source>
</evidence>
<proteinExistence type="predicted"/>
<accession>A0A2K1IW64</accession>
<keyword evidence="4" id="KW-1185">Reference proteome</keyword>
<reference evidence="2 4" key="2">
    <citation type="journal article" date="2018" name="Plant J.">
        <title>The Physcomitrella patens chromosome-scale assembly reveals moss genome structure and evolution.</title>
        <authorList>
            <person name="Lang D."/>
            <person name="Ullrich K.K."/>
            <person name="Murat F."/>
            <person name="Fuchs J."/>
            <person name="Jenkins J."/>
            <person name="Haas F.B."/>
            <person name="Piednoel M."/>
            <person name="Gundlach H."/>
            <person name="Van Bel M."/>
            <person name="Meyberg R."/>
            <person name="Vives C."/>
            <person name="Morata J."/>
            <person name="Symeonidi A."/>
            <person name="Hiss M."/>
            <person name="Muchero W."/>
            <person name="Kamisugi Y."/>
            <person name="Saleh O."/>
            <person name="Blanc G."/>
            <person name="Decker E.L."/>
            <person name="van Gessel N."/>
            <person name="Grimwood J."/>
            <person name="Hayes R.D."/>
            <person name="Graham S.W."/>
            <person name="Gunter L.E."/>
            <person name="McDaniel S.F."/>
            <person name="Hoernstein S.N.W."/>
            <person name="Larsson A."/>
            <person name="Li F.W."/>
            <person name="Perroud P.F."/>
            <person name="Phillips J."/>
            <person name="Ranjan P."/>
            <person name="Rokshar D.S."/>
            <person name="Rothfels C.J."/>
            <person name="Schneider L."/>
            <person name="Shu S."/>
            <person name="Stevenson D.W."/>
            <person name="Thummler F."/>
            <person name="Tillich M."/>
            <person name="Villarreal Aguilar J.C."/>
            <person name="Widiez T."/>
            <person name="Wong G.K."/>
            <person name="Wymore A."/>
            <person name="Zhang Y."/>
            <person name="Zimmer A.D."/>
            <person name="Quatrano R.S."/>
            <person name="Mayer K.F.X."/>
            <person name="Goodstein D."/>
            <person name="Casacuberta J.M."/>
            <person name="Vandepoele K."/>
            <person name="Reski R."/>
            <person name="Cuming A.C."/>
            <person name="Tuskan G.A."/>
            <person name="Maumus F."/>
            <person name="Salse J."/>
            <person name="Schmutz J."/>
            <person name="Rensing S.A."/>
        </authorList>
    </citation>
    <scope>NUCLEOTIDE SEQUENCE [LARGE SCALE GENOMIC DNA]</scope>
    <source>
        <strain evidence="3 4">cv. Gransden 2004</strain>
    </source>
</reference>
<protein>
    <submittedName>
        <fullName evidence="2 3">Uncharacterized protein</fullName>
    </submittedName>
</protein>
<sequence length="103" mass="11674">MPFPVELRSPQERQVRAKSRRRSHSCRMRLDVFSCGRSQLLCPVHLPPGNAYMQAANARGHPSEGSEEILSCGWQLDMRYAFDSIADVVAGLEALRFQRGAWE</sequence>
<dbReference type="Gramene" id="Pp3c20_22650V3.1">
    <property type="protein sequence ID" value="PAC:32947491.CDS.1"/>
    <property type="gene ID" value="Pp3c20_22650"/>
</dbReference>
<name>A0A2K1IW64_PHYPA</name>
<evidence type="ECO:0000313" key="4">
    <source>
        <dbReference type="Proteomes" id="UP000006727"/>
    </source>
</evidence>